<feature type="transmembrane region" description="Helical" evidence="1">
    <location>
        <begin position="163"/>
        <end position="184"/>
    </location>
</feature>
<proteinExistence type="predicted"/>
<dbReference type="KEGG" id="amur:ADH66_02100"/>
<gene>
    <name evidence="2" type="ORF">ADH66_02100</name>
    <name evidence="3" type="ORF">I5Q82_12140</name>
</gene>
<feature type="transmembrane region" description="Helical" evidence="1">
    <location>
        <begin position="441"/>
        <end position="459"/>
    </location>
</feature>
<keyword evidence="1" id="KW-1133">Transmembrane helix</keyword>
<name>A0A1Z2XM84_9FIRM</name>
<evidence type="ECO:0000313" key="4">
    <source>
        <dbReference type="Proteomes" id="UP000196710"/>
    </source>
</evidence>
<feature type="transmembrane region" description="Helical" evidence="1">
    <location>
        <begin position="15"/>
        <end position="37"/>
    </location>
</feature>
<evidence type="ECO:0000313" key="5">
    <source>
        <dbReference type="Proteomes" id="UP000596035"/>
    </source>
</evidence>
<reference evidence="4" key="2">
    <citation type="submission" date="2017-05" db="EMBL/GenBank/DDBJ databases">
        <title>Improved OligoMM genomes.</title>
        <authorList>
            <person name="Garzetti D."/>
        </authorList>
    </citation>
    <scope>NUCLEOTIDE SEQUENCE [LARGE SCALE GENOMIC DNA]</scope>
    <source>
        <strain evidence="4">KB18</strain>
    </source>
</reference>
<dbReference type="Proteomes" id="UP000596035">
    <property type="component" value="Chromosome"/>
</dbReference>
<reference evidence="2" key="1">
    <citation type="journal article" date="2017" name="Genome Announc.">
        <title>High-Quality Whole-Genome Sequences of the Oligo-Mouse-Microbiota Bacterial Community.</title>
        <authorList>
            <person name="Garzetti D."/>
            <person name="Brugiroux S."/>
            <person name="Bunk B."/>
            <person name="Pukall R."/>
            <person name="McCoy K.D."/>
            <person name="Macpherson A.J."/>
            <person name="Stecher B."/>
        </authorList>
    </citation>
    <scope>NUCLEOTIDE SEQUENCE</scope>
    <source>
        <strain evidence="2">KB18</strain>
    </source>
</reference>
<dbReference type="RefSeq" id="WP_066536298.1">
    <property type="nucleotide sequence ID" value="NZ_CP021422.1"/>
</dbReference>
<evidence type="ECO:0008006" key="6">
    <source>
        <dbReference type="Google" id="ProtNLM"/>
    </source>
</evidence>
<sequence length="519" mass="58855">MNGSRERAADGLQKALGWLYGLILGGSLFVCLFLSHINFSRKYLTTQFLPAFMLLAIGLLLVFSLHRYSSILAGLGPGKRALFIATALLFFLQVFAASQYWFRTAWDVPTVNNTASAIAHGEGEYLSKIRWYFSEFPNNLMLVWIFSLFYRAAHIMGLHEQEYFFIICIQCLLNSLCGLLLVQVVHRLFKSRSMAILGYTLYLFLVGISPWVTVPYSDSMALPFPLATAAIYVNRERCRYRWLPWLCMAALGVIGYRIKPQVLIAFIAVLIAEALRWLKNGLTKESLQRLAAGGCAVIVGIAGSFMFCKLAIRSMNFPVDREGAFGAAHFFMMGLNTETMGAYNGDDNLYSNTFSSVKERNRGNMKLALERIREMGPIGLMKHGARKTLTNYYDGTFAWGGEGYFFSGMNEPKANPFCEFLRGVYYGGEEPGKYYPLWTNFAQMVWLSVLFLAIIAMFPPKNPEKDMMLLSVVGLTLFELLFEARARYLFTYVPIYILLALYGLQFIKTKLERKTENEV</sequence>
<feature type="transmembrane region" description="Helical" evidence="1">
    <location>
        <begin position="49"/>
        <end position="69"/>
    </location>
</feature>
<keyword evidence="4" id="KW-1185">Reference proteome</keyword>
<feature type="transmembrane region" description="Helical" evidence="1">
    <location>
        <begin position="131"/>
        <end position="151"/>
    </location>
</feature>
<keyword evidence="1" id="KW-0472">Membrane</keyword>
<evidence type="ECO:0000313" key="3">
    <source>
        <dbReference type="EMBL" id="QQR28844.1"/>
    </source>
</evidence>
<dbReference type="Proteomes" id="UP000196710">
    <property type="component" value="Chromosome"/>
</dbReference>
<evidence type="ECO:0000256" key="1">
    <source>
        <dbReference type="SAM" id="Phobius"/>
    </source>
</evidence>
<feature type="transmembrane region" description="Helical" evidence="1">
    <location>
        <begin position="196"/>
        <end position="217"/>
    </location>
</feature>
<dbReference type="EMBL" id="CP065321">
    <property type="protein sequence ID" value="QQR28844.1"/>
    <property type="molecule type" value="Genomic_DNA"/>
</dbReference>
<accession>A0A1Z2XM84</accession>
<feature type="transmembrane region" description="Helical" evidence="1">
    <location>
        <begin position="290"/>
        <end position="312"/>
    </location>
</feature>
<protein>
    <recommendedName>
        <fullName evidence="6">Glycosyltransferase RgtA/B/C/D-like domain-containing protein</fullName>
    </recommendedName>
</protein>
<feature type="transmembrane region" description="Helical" evidence="1">
    <location>
        <begin position="81"/>
        <end position="102"/>
    </location>
</feature>
<keyword evidence="1" id="KW-0812">Transmembrane</keyword>
<reference evidence="3 5" key="3">
    <citation type="submission" date="2020-11" db="EMBL/GenBank/DDBJ databases">
        <title>Closed and high quality bacterial genomes of the OMM12 community.</title>
        <authorList>
            <person name="Marbouty M."/>
            <person name="Lamy-Besnier Q."/>
            <person name="Debarbieux L."/>
            <person name="Koszul R."/>
        </authorList>
    </citation>
    <scope>NUCLEOTIDE SEQUENCE [LARGE SCALE GENOMIC DNA]</scope>
    <source>
        <strain evidence="3 5">KB18</strain>
    </source>
</reference>
<dbReference type="EMBL" id="CP021422">
    <property type="protein sequence ID" value="ASB39553.1"/>
    <property type="molecule type" value="Genomic_DNA"/>
</dbReference>
<evidence type="ECO:0000313" key="2">
    <source>
        <dbReference type="EMBL" id="ASB39553.1"/>
    </source>
</evidence>
<feature type="transmembrane region" description="Helical" evidence="1">
    <location>
        <begin position="262"/>
        <end position="278"/>
    </location>
</feature>
<organism evidence="3 5">
    <name type="scientific">Acutalibacter muris</name>
    <dbReference type="NCBI Taxonomy" id="1796620"/>
    <lineage>
        <taxon>Bacteria</taxon>
        <taxon>Bacillati</taxon>
        <taxon>Bacillota</taxon>
        <taxon>Clostridia</taxon>
        <taxon>Eubacteriales</taxon>
        <taxon>Acutalibacteraceae</taxon>
        <taxon>Acutalibacter</taxon>
    </lineage>
</organism>
<dbReference type="AlphaFoldDB" id="A0A1Z2XM84"/>
<feature type="transmembrane region" description="Helical" evidence="1">
    <location>
        <begin position="488"/>
        <end position="507"/>
    </location>
</feature>